<dbReference type="InterPro" id="IPR010920">
    <property type="entry name" value="LSM_dom_sf"/>
</dbReference>
<feature type="compositionally biased region" description="Basic residues" evidence="1">
    <location>
        <begin position="219"/>
        <end position="231"/>
    </location>
</feature>
<feature type="domain" description="DFDF" evidence="2">
    <location>
        <begin position="121"/>
        <end position="157"/>
    </location>
</feature>
<name>A0A196S543_BLAHN</name>
<comment type="caution">
    <text evidence="3">The sequence shown here is derived from an EMBL/GenBank/DDBJ whole genome shotgun (WGS) entry which is preliminary data.</text>
</comment>
<protein>
    <recommendedName>
        <fullName evidence="2">DFDF domain-containing protein</fullName>
    </recommendedName>
</protein>
<evidence type="ECO:0000313" key="3">
    <source>
        <dbReference type="EMBL" id="OAO12208.1"/>
    </source>
</evidence>
<dbReference type="InterPro" id="IPR025609">
    <property type="entry name" value="Lsm14-like_N"/>
</dbReference>
<dbReference type="SMART" id="SM01271">
    <property type="entry name" value="LSM14"/>
    <property type="match status" value="1"/>
</dbReference>
<dbReference type="Proteomes" id="UP000078348">
    <property type="component" value="Unassembled WGS sequence"/>
</dbReference>
<dbReference type="InterPro" id="IPR019050">
    <property type="entry name" value="FDF_dom"/>
</dbReference>
<dbReference type="AlphaFoldDB" id="A0A196S543"/>
<dbReference type="STRING" id="478820.A0A196S543"/>
<sequence length="247" mass="28345">MAANNGGGFIGKIVSLVSVPNIRYEGTIHMIDNDKITLKNVRIFGTENRECEVFIGIQKDMMPVITFNRAGIRSINIIPQYSFFDPSIVQEPANVAPARQVAEKPQSSRFMNNTNRADAQLEDPTEEPITNDFDFEASNKKLEKDDANQTEAAPAYKKDNFFDTLEENKPLEGLNRRYRNENIETFGKKSLDEHNREYRNSYRNNNRNYNNGGYGRNQRWGHRGGYNRRNYHNGQNLQEPTAAPMDS</sequence>
<dbReference type="OrthoDB" id="21539at2759"/>
<evidence type="ECO:0000256" key="1">
    <source>
        <dbReference type="SAM" id="MobiDB-lite"/>
    </source>
</evidence>
<dbReference type="Pfam" id="PF12701">
    <property type="entry name" value="LSM14"/>
    <property type="match status" value="1"/>
</dbReference>
<gene>
    <name evidence="3" type="ORF">AV274_6088</name>
</gene>
<feature type="compositionally biased region" description="Low complexity" evidence="1">
    <location>
        <begin position="201"/>
        <end position="211"/>
    </location>
</feature>
<dbReference type="EMBL" id="LXWW01000558">
    <property type="protein sequence ID" value="OAO12208.1"/>
    <property type="molecule type" value="Genomic_DNA"/>
</dbReference>
<accession>A0A196S543</accession>
<dbReference type="SMART" id="SM01199">
    <property type="entry name" value="FDF"/>
    <property type="match status" value="1"/>
</dbReference>
<dbReference type="PROSITE" id="PS51512">
    <property type="entry name" value="DFDF"/>
    <property type="match status" value="1"/>
</dbReference>
<evidence type="ECO:0000259" key="2">
    <source>
        <dbReference type="PROSITE" id="PS51512"/>
    </source>
</evidence>
<keyword evidence="4" id="KW-1185">Reference proteome</keyword>
<dbReference type="Gene3D" id="2.30.30.100">
    <property type="match status" value="1"/>
</dbReference>
<reference evidence="3 4" key="1">
    <citation type="submission" date="2016-05" db="EMBL/GenBank/DDBJ databases">
        <title>Nuclear genome of Blastocystis sp. subtype 1 NandII.</title>
        <authorList>
            <person name="Gentekaki E."/>
            <person name="Curtis B."/>
            <person name="Stairs C."/>
            <person name="Eme L."/>
            <person name="Herman E."/>
            <person name="Klimes V."/>
            <person name="Arias M.C."/>
            <person name="Elias M."/>
            <person name="Hilliou F."/>
            <person name="Klute M."/>
            <person name="Malik S.-B."/>
            <person name="Pightling A."/>
            <person name="Rachubinski R."/>
            <person name="Salas D."/>
            <person name="Schlacht A."/>
            <person name="Suga H."/>
            <person name="Archibald J."/>
            <person name="Ball S.G."/>
            <person name="Clark G."/>
            <person name="Dacks J."/>
            <person name="Van Der Giezen M."/>
            <person name="Tsaousis A."/>
            <person name="Roger A."/>
        </authorList>
    </citation>
    <scope>NUCLEOTIDE SEQUENCE [LARGE SCALE GENOMIC DNA]</scope>
    <source>
        <strain evidence="4">ATCC 50177 / NandII</strain>
    </source>
</reference>
<proteinExistence type="predicted"/>
<dbReference type="InterPro" id="IPR025762">
    <property type="entry name" value="DFDF"/>
</dbReference>
<organism evidence="3 4">
    <name type="scientific">Blastocystis sp. subtype 1 (strain ATCC 50177 / NandII)</name>
    <dbReference type="NCBI Taxonomy" id="478820"/>
    <lineage>
        <taxon>Eukaryota</taxon>
        <taxon>Sar</taxon>
        <taxon>Stramenopiles</taxon>
        <taxon>Bigyra</taxon>
        <taxon>Opalozoa</taxon>
        <taxon>Opalinata</taxon>
        <taxon>Blastocystidae</taxon>
        <taxon>Blastocystis</taxon>
    </lineage>
</organism>
<dbReference type="SUPFAM" id="SSF50182">
    <property type="entry name" value="Sm-like ribonucleoproteins"/>
    <property type="match status" value="1"/>
</dbReference>
<evidence type="ECO:0000313" key="4">
    <source>
        <dbReference type="Proteomes" id="UP000078348"/>
    </source>
</evidence>
<feature type="region of interest" description="Disordered" evidence="1">
    <location>
        <begin position="201"/>
        <end position="247"/>
    </location>
</feature>
<dbReference type="PANTHER" id="PTHR13586">
    <property type="entry name" value="SCD6 PROTEIN-RELATED"/>
    <property type="match status" value="1"/>
</dbReference>